<dbReference type="Gene3D" id="2.60.40.10">
    <property type="entry name" value="Immunoglobulins"/>
    <property type="match status" value="1"/>
</dbReference>
<accession>A0A4Q7II93</accession>
<dbReference type="InterPro" id="IPR051043">
    <property type="entry name" value="Sulfatase_Mod_Factor_Kinase"/>
</dbReference>
<feature type="domain" description="Sulfatase-modifying factor enzyme-like" evidence="2">
    <location>
        <begin position="31"/>
        <end position="276"/>
    </location>
</feature>
<dbReference type="InterPro" id="IPR003961">
    <property type="entry name" value="FN3_dom"/>
</dbReference>
<dbReference type="EMBL" id="PPSX01000140">
    <property type="protein sequence ID" value="RZQ51202.1"/>
    <property type="molecule type" value="Genomic_DNA"/>
</dbReference>
<keyword evidence="1" id="KW-0732">Signal</keyword>
<dbReference type="PANTHER" id="PTHR23150">
    <property type="entry name" value="SULFATASE MODIFYING FACTOR 1, 2"/>
    <property type="match status" value="1"/>
</dbReference>
<dbReference type="InterPro" id="IPR036116">
    <property type="entry name" value="FN3_sf"/>
</dbReference>
<dbReference type="RefSeq" id="WP_130257376.1">
    <property type="nucleotide sequence ID" value="NZ_PPSX01000140.1"/>
</dbReference>
<dbReference type="AlphaFoldDB" id="A0A4Q7II93"/>
<dbReference type="SUPFAM" id="SSF56436">
    <property type="entry name" value="C-type lectin-like"/>
    <property type="match status" value="1"/>
</dbReference>
<gene>
    <name evidence="3" type="ORF">C1E23_20830</name>
</gene>
<evidence type="ECO:0000259" key="2">
    <source>
        <dbReference type="Pfam" id="PF03781"/>
    </source>
</evidence>
<evidence type="ECO:0000313" key="4">
    <source>
        <dbReference type="Proteomes" id="UP000291338"/>
    </source>
</evidence>
<dbReference type="Proteomes" id="UP000291338">
    <property type="component" value="Unassembled WGS sequence"/>
</dbReference>
<dbReference type="CDD" id="cd00063">
    <property type="entry name" value="FN3"/>
    <property type="match status" value="1"/>
</dbReference>
<dbReference type="InterPro" id="IPR008979">
    <property type="entry name" value="Galactose-bd-like_sf"/>
</dbReference>
<dbReference type="SUPFAM" id="SSF49265">
    <property type="entry name" value="Fibronectin type III"/>
    <property type="match status" value="1"/>
</dbReference>
<dbReference type="PANTHER" id="PTHR23150:SF35">
    <property type="entry name" value="BLL6746 PROTEIN"/>
    <property type="match status" value="1"/>
</dbReference>
<comment type="caution">
    <text evidence="3">The sequence shown here is derived from an EMBL/GenBank/DDBJ whole genome shotgun (WGS) entry which is preliminary data.</text>
</comment>
<dbReference type="GO" id="GO:0120147">
    <property type="term" value="F:formylglycine-generating oxidase activity"/>
    <property type="evidence" value="ECO:0007669"/>
    <property type="project" value="TreeGrafter"/>
</dbReference>
<sequence>MATINPKIKVNLIGTLLFLSSNSFAADYIAPPMVNISEGSFTMGSNVGNKRVGPAHEVKISAFQLARYHVTVKEFKKFVNDTGYEVPATCNDYIGENWMNGPDVEGTASWKDNKHLFSEFQPVTCIRYDDAVNYANWLSKKTGKPYRLPTEQEWEYATKANTTSRFFWGDDPDLTQACQYGNFPDNYGEYFPNQQYGASYVGFWDYLNCNDYEPYTTLVGMYRANPFGLYDMLGNVSEMVASCWVEQYDVSVAKPKDIDKCDMVVHRGFGWHSPPKPHYEKWRIDRNIPFDGVSFRLASDIVNDDIDATTIAFENQLIEAQKQRRLTRPIIPDTPSHVYLKSVVSGQYELHWSPSKDNRVVAYDIYRSTTDYAHHMGKYFKNYYSKVASVTKNQSSFKLDSLTANTSFRVVAVTDEFTSLPSNIALFDSPSVQKIPGKIEAKYATKLHGVLLEKREAKKDKQERIYLSKLMQGHDQNTVIAKFKVNVEESGFYQLNYSGYSTRSGTLFKLWSGNKLLSDIDYDPNIDDKSSNRHQVYLEMGLHDLQFSIQREGFDWWELDWLEFKKAN</sequence>
<dbReference type="Gene3D" id="2.60.120.260">
    <property type="entry name" value="Galactose-binding domain-like"/>
    <property type="match status" value="1"/>
</dbReference>
<reference evidence="3 4" key="1">
    <citation type="submission" date="2018-01" db="EMBL/GenBank/DDBJ databases">
        <title>Co-occurrence of chitin degradation, pigmentation and bioactivity in marine Pseudoalteromonas.</title>
        <authorList>
            <person name="Paulsen S."/>
            <person name="Gram L."/>
            <person name="Machado H."/>
        </authorList>
    </citation>
    <scope>NUCLEOTIDE SEQUENCE [LARGE SCALE GENOMIC DNA]</scope>
    <source>
        <strain evidence="3 4">S3898</strain>
    </source>
</reference>
<feature type="signal peptide" evidence="1">
    <location>
        <begin position="1"/>
        <end position="25"/>
    </location>
</feature>
<protein>
    <recommendedName>
        <fullName evidence="2">Sulfatase-modifying factor enzyme-like domain-containing protein</fullName>
    </recommendedName>
</protein>
<dbReference type="InterPro" id="IPR016187">
    <property type="entry name" value="CTDL_fold"/>
</dbReference>
<dbReference type="Pfam" id="PF03781">
    <property type="entry name" value="FGE-sulfatase"/>
    <property type="match status" value="1"/>
</dbReference>
<proteinExistence type="predicted"/>
<organism evidence="3 4">
    <name type="scientific">Pseudoalteromonas phenolica</name>
    <dbReference type="NCBI Taxonomy" id="161398"/>
    <lineage>
        <taxon>Bacteria</taxon>
        <taxon>Pseudomonadati</taxon>
        <taxon>Pseudomonadota</taxon>
        <taxon>Gammaproteobacteria</taxon>
        <taxon>Alteromonadales</taxon>
        <taxon>Pseudoalteromonadaceae</taxon>
        <taxon>Pseudoalteromonas</taxon>
    </lineage>
</organism>
<dbReference type="Gene3D" id="3.90.1580.10">
    <property type="entry name" value="paralog of FGE (formylglycine-generating enzyme)"/>
    <property type="match status" value="1"/>
</dbReference>
<evidence type="ECO:0000256" key="1">
    <source>
        <dbReference type="SAM" id="SignalP"/>
    </source>
</evidence>
<evidence type="ECO:0000313" key="3">
    <source>
        <dbReference type="EMBL" id="RZQ51202.1"/>
    </source>
</evidence>
<dbReference type="SUPFAM" id="SSF49785">
    <property type="entry name" value="Galactose-binding domain-like"/>
    <property type="match status" value="1"/>
</dbReference>
<dbReference type="InterPro" id="IPR013783">
    <property type="entry name" value="Ig-like_fold"/>
</dbReference>
<dbReference type="InterPro" id="IPR042095">
    <property type="entry name" value="SUMF_sf"/>
</dbReference>
<name>A0A4Q7II93_9GAMM</name>
<dbReference type="InterPro" id="IPR005532">
    <property type="entry name" value="SUMF_dom"/>
</dbReference>
<feature type="chain" id="PRO_5020219316" description="Sulfatase-modifying factor enzyme-like domain-containing protein" evidence="1">
    <location>
        <begin position="26"/>
        <end position="568"/>
    </location>
</feature>